<keyword evidence="9" id="KW-1185">Reference proteome</keyword>
<accession>A0ABN1F555</accession>
<keyword evidence="5 6" id="KW-0472">Membrane</keyword>
<name>A0ABN1F555_9PROT</name>
<evidence type="ECO:0000256" key="3">
    <source>
        <dbReference type="ARBA" id="ARBA00022692"/>
    </source>
</evidence>
<evidence type="ECO:0000313" key="9">
    <source>
        <dbReference type="Proteomes" id="UP001499951"/>
    </source>
</evidence>
<comment type="subcellular location">
    <subcellularLocation>
        <location evidence="1">Cell membrane</location>
        <topology evidence="1">Multi-pass membrane protein</topology>
    </subcellularLocation>
</comment>
<dbReference type="Gene3D" id="1.20.120.1220">
    <property type="match status" value="1"/>
</dbReference>
<keyword evidence="2" id="KW-1003">Cell membrane</keyword>
<evidence type="ECO:0000313" key="8">
    <source>
        <dbReference type="EMBL" id="GAA0582378.1"/>
    </source>
</evidence>
<feature type="domain" description="Prepilin type IV endopeptidase peptidase" evidence="7">
    <location>
        <begin position="9"/>
        <end position="112"/>
    </location>
</feature>
<keyword evidence="3 6" id="KW-0812">Transmembrane</keyword>
<keyword evidence="4 6" id="KW-1133">Transmembrane helix</keyword>
<evidence type="ECO:0000256" key="1">
    <source>
        <dbReference type="ARBA" id="ARBA00004651"/>
    </source>
</evidence>
<evidence type="ECO:0000256" key="5">
    <source>
        <dbReference type="ARBA" id="ARBA00023136"/>
    </source>
</evidence>
<dbReference type="RefSeq" id="WP_166935299.1">
    <property type="nucleotide sequence ID" value="NZ_BAAADD010000009.1"/>
</dbReference>
<dbReference type="InterPro" id="IPR052218">
    <property type="entry name" value="Preflagellin_Peptidase"/>
</dbReference>
<organism evidence="8 9">
    <name type="scientific">Rhizomicrobium electricum</name>
    <dbReference type="NCBI Taxonomy" id="480070"/>
    <lineage>
        <taxon>Bacteria</taxon>
        <taxon>Pseudomonadati</taxon>
        <taxon>Pseudomonadota</taxon>
        <taxon>Alphaproteobacteria</taxon>
        <taxon>Micropepsales</taxon>
        <taxon>Micropepsaceae</taxon>
        <taxon>Rhizomicrobium</taxon>
    </lineage>
</organism>
<reference evidence="9" key="1">
    <citation type="journal article" date="2019" name="Int. J. Syst. Evol. Microbiol.">
        <title>The Global Catalogue of Microorganisms (GCM) 10K type strain sequencing project: providing services to taxonomists for standard genome sequencing and annotation.</title>
        <authorList>
            <consortium name="The Broad Institute Genomics Platform"/>
            <consortium name="The Broad Institute Genome Sequencing Center for Infectious Disease"/>
            <person name="Wu L."/>
            <person name="Ma J."/>
        </authorList>
    </citation>
    <scope>NUCLEOTIDE SEQUENCE [LARGE SCALE GENOMIC DNA]</scope>
    <source>
        <strain evidence="9">JCM 15089</strain>
    </source>
</reference>
<sequence>MSAVLVMVVLPFLLALAAGWDLASYTIPNLLSVGIAAAFVIFALLVGLPLAAWGAHFAAGLVALVAGFSLFALRWIGGGDAKLFAATALWFGFGDLMSYVLVAALIGGGLTIALLALRRVPLPSVLMRQAWIARLHDHRSGIPYGVALAAGALVVLPDAQILRFAGLA</sequence>
<evidence type="ECO:0000256" key="6">
    <source>
        <dbReference type="SAM" id="Phobius"/>
    </source>
</evidence>
<dbReference type="InterPro" id="IPR000045">
    <property type="entry name" value="Prepilin_IV_endopep_pep"/>
</dbReference>
<comment type="caution">
    <text evidence="8">The sequence shown here is derived from an EMBL/GenBank/DDBJ whole genome shotgun (WGS) entry which is preliminary data.</text>
</comment>
<dbReference type="Pfam" id="PF01478">
    <property type="entry name" value="Peptidase_A24"/>
    <property type="match status" value="1"/>
</dbReference>
<protein>
    <submittedName>
        <fullName evidence="8">Prepilin peptidase</fullName>
    </submittedName>
</protein>
<evidence type="ECO:0000256" key="2">
    <source>
        <dbReference type="ARBA" id="ARBA00022475"/>
    </source>
</evidence>
<gene>
    <name evidence="8" type="ORF">GCM10008942_34100</name>
</gene>
<dbReference type="PANTHER" id="PTHR36506:SF1">
    <property type="entry name" value="PREFLAGELLIN PEPTIDASE"/>
    <property type="match status" value="1"/>
</dbReference>
<dbReference type="PANTHER" id="PTHR36506">
    <property type="entry name" value="PREFLAGELLIN PEPTIDASE"/>
    <property type="match status" value="1"/>
</dbReference>
<feature type="transmembrane region" description="Helical" evidence="6">
    <location>
        <begin position="96"/>
        <end position="117"/>
    </location>
</feature>
<feature type="transmembrane region" description="Helical" evidence="6">
    <location>
        <begin position="57"/>
        <end position="76"/>
    </location>
</feature>
<dbReference type="EMBL" id="BAAADD010000009">
    <property type="protein sequence ID" value="GAA0582378.1"/>
    <property type="molecule type" value="Genomic_DNA"/>
</dbReference>
<feature type="transmembrane region" description="Helical" evidence="6">
    <location>
        <begin position="29"/>
        <end position="50"/>
    </location>
</feature>
<evidence type="ECO:0000259" key="7">
    <source>
        <dbReference type="Pfam" id="PF01478"/>
    </source>
</evidence>
<dbReference type="Proteomes" id="UP001499951">
    <property type="component" value="Unassembled WGS sequence"/>
</dbReference>
<evidence type="ECO:0000256" key="4">
    <source>
        <dbReference type="ARBA" id="ARBA00022989"/>
    </source>
</evidence>
<proteinExistence type="predicted"/>